<sequence length="131" mass="15564">MNTTFTAEQLKVHGEKIIDYLNNGTNYQVLNTNGIWVTIKKPMFDKNQKYRKQEEPLFVNELGDIFTKHDNDTDVYWFDFDDLKVCDEKFDNLCPDEEMKGDHTFTDICRTPKQALELGLKHFDKNYKNEE</sequence>
<dbReference type="Proteomes" id="UP000424080">
    <property type="component" value="Segment"/>
</dbReference>
<evidence type="ECO:0000313" key="1">
    <source>
        <dbReference type="EMBL" id="BBI90754.1"/>
    </source>
</evidence>
<proteinExistence type="predicted"/>
<evidence type="ECO:0000313" key="2">
    <source>
        <dbReference type="Proteomes" id="UP000424080"/>
    </source>
</evidence>
<name>A0A5S9EQQ5_9CAUD</name>
<organism evidence="1 2">
    <name type="scientific">Tenacibaculum phage PTm5</name>
    <dbReference type="NCBI Taxonomy" id="2547426"/>
    <lineage>
        <taxon>Viruses</taxon>
        <taxon>Duplodnaviria</taxon>
        <taxon>Heunggongvirae</taxon>
        <taxon>Uroviricota</taxon>
        <taxon>Caudoviricetes</taxon>
        <taxon>Shirahamavirus</taxon>
        <taxon>Shirahamavirus PTm1</taxon>
    </lineage>
</organism>
<dbReference type="EMBL" id="AP019525">
    <property type="protein sequence ID" value="BBI90754.1"/>
    <property type="molecule type" value="Genomic_DNA"/>
</dbReference>
<protein>
    <submittedName>
        <fullName evidence="1">Uncharacterized protein</fullName>
    </submittedName>
</protein>
<accession>A0A5S9EQQ5</accession>
<reference evidence="1 2" key="1">
    <citation type="journal article" date="2019" name="Arch. Virol.">
        <title>A novel jumbo Tenacibaculum maritimum lytic phage with head-fiber-like appendages.</title>
        <authorList>
            <person name="Kawato Y."/>
            <person name="Istiqomah I."/>
            <person name="Gaafar A.Y."/>
            <person name="Hanaoka M."/>
            <person name="Ishimaru K."/>
            <person name="Yasuike M."/>
            <person name="Nishiki I."/>
            <person name="Nakamura Y."/>
            <person name="Fujiwara A."/>
            <person name="Nakai T."/>
        </authorList>
    </citation>
    <scope>NUCLEOTIDE SEQUENCE [LARGE SCALE GENOMIC DNA]</scope>
    <source>
        <strain evidence="1 2">PTm5</strain>
    </source>
</reference>